<organism evidence="2">
    <name type="scientific">uncultured bacterium</name>
    <name type="common">gcode 4</name>
    <dbReference type="NCBI Taxonomy" id="1234023"/>
    <lineage>
        <taxon>Bacteria</taxon>
        <taxon>environmental samples</taxon>
    </lineage>
</organism>
<name>K2FFA8_9BACT</name>
<protein>
    <submittedName>
        <fullName evidence="2">Uncharacterized protein</fullName>
    </submittedName>
</protein>
<feature type="region of interest" description="Disordered" evidence="1">
    <location>
        <begin position="40"/>
        <end position="62"/>
    </location>
</feature>
<evidence type="ECO:0000256" key="1">
    <source>
        <dbReference type="SAM" id="MobiDB-lite"/>
    </source>
</evidence>
<dbReference type="AlphaFoldDB" id="K2FFA8"/>
<dbReference type="EMBL" id="AMFJ01000079">
    <property type="protein sequence ID" value="EKE29891.1"/>
    <property type="molecule type" value="Genomic_DNA"/>
</dbReference>
<comment type="caution">
    <text evidence="2">The sequence shown here is derived from an EMBL/GenBank/DDBJ whole genome shotgun (WGS) entry which is preliminary data.</text>
</comment>
<accession>K2FFA8</accession>
<gene>
    <name evidence="2" type="ORF">ACD_2C00079G0008</name>
</gene>
<sequence length="62" mass="7322">MWFWDFTPAAHSYKKPISKKELRKLQENYAMADEVSKKARELEAEEQKNASAEMDDMLDDIL</sequence>
<evidence type="ECO:0000313" key="2">
    <source>
        <dbReference type="EMBL" id="EKE29891.1"/>
    </source>
</evidence>
<feature type="compositionally biased region" description="Acidic residues" evidence="1">
    <location>
        <begin position="53"/>
        <end position="62"/>
    </location>
</feature>
<proteinExistence type="predicted"/>
<reference evidence="2" key="1">
    <citation type="journal article" date="2012" name="Science">
        <title>Fermentation, hydrogen, and sulfur metabolism in multiple uncultivated bacterial phyla.</title>
        <authorList>
            <person name="Wrighton K.C."/>
            <person name="Thomas B.C."/>
            <person name="Sharon I."/>
            <person name="Miller C.S."/>
            <person name="Castelle C.J."/>
            <person name="VerBerkmoes N.C."/>
            <person name="Wilkins M.J."/>
            <person name="Hettich R.L."/>
            <person name="Lipton M.S."/>
            <person name="Williams K.H."/>
            <person name="Long P.E."/>
            <person name="Banfield J.F."/>
        </authorList>
    </citation>
    <scope>NUCLEOTIDE SEQUENCE [LARGE SCALE GENOMIC DNA]</scope>
</reference>